<dbReference type="CDD" id="cd17328">
    <property type="entry name" value="MFS_spinster_like"/>
    <property type="match status" value="1"/>
</dbReference>
<dbReference type="SUPFAM" id="SSF103473">
    <property type="entry name" value="MFS general substrate transporter"/>
    <property type="match status" value="1"/>
</dbReference>
<feature type="transmembrane region" description="Helical" evidence="7">
    <location>
        <begin position="302"/>
        <end position="320"/>
    </location>
</feature>
<keyword evidence="10" id="KW-1185">Reference proteome</keyword>
<feature type="transmembrane region" description="Helical" evidence="7">
    <location>
        <begin position="340"/>
        <end position="359"/>
    </location>
</feature>
<keyword evidence="5 7" id="KW-0472">Membrane</keyword>
<evidence type="ECO:0000259" key="8">
    <source>
        <dbReference type="PROSITE" id="PS50850"/>
    </source>
</evidence>
<dbReference type="InterPro" id="IPR044770">
    <property type="entry name" value="MFS_spinster-like"/>
</dbReference>
<feature type="transmembrane region" description="Helical" evidence="7">
    <location>
        <begin position="371"/>
        <end position="389"/>
    </location>
</feature>
<feature type="transmembrane region" description="Helical" evidence="7">
    <location>
        <begin position="99"/>
        <end position="118"/>
    </location>
</feature>
<dbReference type="Pfam" id="PF07690">
    <property type="entry name" value="MFS_1"/>
    <property type="match status" value="1"/>
</dbReference>
<evidence type="ECO:0000256" key="1">
    <source>
        <dbReference type="ARBA" id="ARBA00004141"/>
    </source>
</evidence>
<feature type="transmembrane region" description="Helical" evidence="7">
    <location>
        <begin position="157"/>
        <end position="177"/>
    </location>
</feature>
<evidence type="ECO:0000256" key="4">
    <source>
        <dbReference type="ARBA" id="ARBA00022989"/>
    </source>
</evidence>
<dbReference type="EMBL" id="CM026430">
    <property type="protein sequence ID" value="KAG0562836.1"/>
    <property type="molecule type" value="Genomic_DNA"/>
</dbReference>
<protein>
    <recommendedName>
        <fullName evidence="8">Major facilitator superfamily (MFS) profile domain-containing protein</fullName>
    </recommendedName>
</protein>
<name>A0A8T0GT43_CERPU</name>
<reference evidence="9" key="1">
    <citation type="submission" date="2020-06" db="EMBL/GenBank/DDBJ databases">
        <title>WGS assembly of Ceratodon purpureus strain R40.</title>
        <authorList>
            <person name="Carey S.B."/>
            <person name="Jenkins J."/>
            <person name="Shu S."/>
            <person name="Lovell J.T."/>
            <person name="Sreedasyam A."/>
            <person name="Maumus F."/>
            <person name="Tiley G.P."/>
            <person name="Fernandez-Pozo N."/>
            <person name="Barry K."/>
            <person name="Chen C."/>
            <person name="Wang M."/>
            <person name="Lipzen A."/>
            <person name="Daum C."/>
            <person name="Saski C.A."/>
            <person name="Payton A.C."/>
            <person name="Mcbreen J.C."/>
            <person name="Conrad R.E."/>
            <person name="Kollar L.M."/>
            <person name="Olsson S."/>
            <person name="Huttunen S."/>
            <person name="Landis J.B."/>
            <person name="Wickett N.J."/>
            <person name="Johnson M.G."/>
            <person name="Rensing S.A."/>
            <person name="Grimwood J."/>
            <person name="Schmutz J."/>
            <person name="Mcdaniel S.F."/>
        </authorList>
    </citation>
    <scope>NUCLEOTIDE SEQUENCE</scope>
    <source>
        <strain evidence="9">R40</strain>
    </source>
</reference>
<dbReference type="InterPro" id="IPR036259">
    <property type="entry name" value="MFS_trans_sf"/>
</dbReference>
<dbReference type="InterPro" id="IPR020846">
    <property type="entry name" value="MFS_dom"/>
</dbReference>
<comment type="caution">
    <text evidence="9">The sequence shown here is derived from an EMBL/GenBank/DDBJ whole genome shotgun (WGS) entry which is preliminary data.</text>
</comment>
<dbReference type="GO" id="GO:0022857">
    <property type="term" value="F:transmembrane transporter activity"/>
    <property type="evidence" value="ECO:0007669"/>
    <property type="project" value="InterPro"/>
</dbReference>
<evidence type="ECO:0000256" key="3">
    <source>
        <dbReference type="ARBA" id="ARBA00022692"/>
    </source>
</evidence>
<dbReference type="PANTHER" id="PTHR23505">
    <property type="entry name" value="SPINSTER"/>
    <property type="match status" value="1"/>
</dbReference>
<feature type="transmembrane region" description="Helical" evidence="7">
    <location>
        <begin position="395"/>
        <end position="415"/>
    </location>
</feature>
<dbReference type="EMBL" id="CM026430">
    <property type="protein sequence ID" value="KAG0562840.1"/>
    <property type="molecule type" value="Genomic_DNA"/>
</dbReference>
<feature type="transmembrane region" description="Helical" evidence="7">
    <location>
        <begin position="427"/>
        <end position="443"/>
    </location>
</feature>
<evidence type="ECO:0000256" key="7">
    <source>
        <dbReference type="SAM" id="Phobius"/>
    </source>
</evidence>
<evidence type="ECO:0000256" key="6">
    <source>
        <dbReference type="ARBA" id="ARBA00024338"/>
    </source>
</evidence>
<feature type="domain" description="Major facilitator superfamily (MFS) profile" evidence="8">
    <location>
        <begin position="42"/>
        <end position="494"/>
    </location>
</feature>
<dbReference type="AlphaFoldDB" id="A0A8T0GT43"/>
<dbReference type="PROSITE" id="PS50850">
    <property type="entry name" value="MFS"/>
    <property type="match status" value="1"/>
</dbReference>
<evidence type="ECO:0000256" key="2">
    <source>
        <dbReference type="ARBA" id="ARBA00022448"/>
    </source>
</evidence>
<dbReference type="PANTHER" id="PTHR23505:SF79">
    <property type="entry name" value="PROTEIN SPINSTER"/>
    <property type="match status" value="1"/>
</dbReference>
<keyword evidence="3 7" id="KW-0812">Transmembrane</keyword>
<proteinExistence type="inferred from homology"/>
<dbReference type="InterPro" id="IPR011701">
    <property type="entry name" value="MFS"/>
</dbReference>
<evidence type="ECO:0000313" key="9">
    <source>
        <dbReference type="EMBL" id="KAG0562836.1"/>
    </source>
</evidence>
<dbReference type="Gene3D" id="1.20.1250.20">
    <property type="entry name" value="MFS general substrate transporter like domains"/>
    <property type="match status" value="1"/>
</dbReference>
<evidence type="ECO:0000313" key="10">
    <source>
        <dbReference type="Proteomes" id="UP000822688"/>
    </source>
</evidence>
<evidence type="ECO:0000256" key="5">
    <source>
        <dbReference type="ARBA" id="ARBA00023136"/>
    </source>
</evidence>
<sequence length="507" mass="53910">MSESALLSHGNDFGSGRMGGVGEENGGFRGHQQPKWFTPRRVLVLFCCINLLNYLDRGTIASNGVNGVPGDAGCKKDETCFHGSGIQGEFGLTYFQDGILSSAFMVGLLAASPVFAHLSKTLNPFRLIGVGLSVWVFATAGCGFSVGFWSITTFRMLVGVGEASFVSLAAPFILDVAPPSQSSSWMSIFYMFIPVGVAMGYVYGGVVGGALGWRAAFWIESLLMLPFAVFGFVSDRIYLKGSLDKLQAIPQSDVEVADVPTADEVDSGVHEPLGGDGVNNKASALLPGGLLSDIKELAMSKVYTTNVLGYIVYNFVLGAYSYWGPKAGQAIFNMGNADEVFGGVTILAGIVGTYCGGRFLDYIGSSLRNSFKLLGVATAVGATGCFIAFMSQSLVAFIILLAVGEFFLFATQGPVNFVSLRSVNPNLQALAMAMSTVCIHIFGDVPSAPLVGLFQDWVQNWRLTTLILTSIFYLAAAIWGAGVFFLGLDKETGEAKESQESPLLTQE</sequence>
<dbReference type="Proteomes" id="UP000822688">
    <property type="component" value="Chromosome 9"/>
</dbReference>
<comment type="similarity">
    <text evidence="6">Belongs to the major facilitator superfamily. Spinster (TC 2.A.1.49) family.</text>
</comment>
<accession>A0A8T0GT43</accession>
<comment type="subcellular location">
    <subcellularLocation>
        <location evidence="1">Membrane</location>
        <topology evidence="1">Multi-pass membrane protein</topology>
    </subcellularLocation>
</comment>
<feature type="transmembrane region" description="Helical" evidence="7">
    <location>
        <begin position="463"/>
        <end position="488"/>
    </location>
</feature>
<feature type="transmembrane region" description="Helical" evidence="7">
    <location>
        <begin position="130"/>
        <end position="151"/>
    </location>
</feature>
<keyword evidence="4 7" id="KW-1133">Transmembrane helix</keyword>
<keyword evidence="2" id="KW-0813">Transport</keyword>
<gene>
    <name evidence="9" type="ORF">KC19_9G175300</name>
</gene>
<dbReference type="GO" id="GO:0016020">
    <property type="term" value="C:membrane"/>
    <property type="evidence" value="ECO:0007669"/>
    <property type="project" value="UniProtKB-SubCell"/>
</dbReference>
<organism evidence="9 10">
    <name type="scientific">Ceratodon purpureus</name>
    <name type="common">Fire moss</name>
    <name type="synonym">Dicranum purpureum</name>
    <dbReference type="NCBI Taxonomy" id="3225"/>
    <lineage>
        <taxon>Eukaryota</taxon>
        <taxon>Viridiplantae</taxon>
        <taxon>Streptophyta</taxon>
        <taxon>Embryophyta</taxon>
        <taxon>Bryophyta</taxon>
        <taxon>Bryophytina</taxon>
        <taxon>Bryopsida</taxon>
        <taxon>Dicranidae</taxon>
        <taxon>Pseudoditrichales</taxon>
        <taxon>Ditrichaceae</taxon>
        <taxon>Ceratodon</taxon>
    </lineage>
</organism>
<feature type="transmembrane region" description="Helical" evidence="7">
    <location>
        <begin position="184"/>
        <end position="203"/>
    </location>
</feature>